<dbReference type="GO" id="GO:0016020">
    <property type="term" value="C:membrane"/>
    <property type="evidence" value="ECO:0007669"/>
    <property type="project" value="UniProtKB-SubCell"/>
</dbReference>
<protein>
    <submittedName>
        <fullName evidence="9">AMOP domain-containing protein</fullName>
    </submittedName>
</protein>
<dbReference type="WBParaSite" id="Hba_13247">
    <property type="protein sequence ID" value="Hba_13247"/>
    <property type="gene ID" value="Hba_13247"/>
</dbReference>
<dbReference type="PANTHER" id="PTHR13802">
    <property type="entry name" value="MUCIN 4-RELATED"/>
    <property type="match status" value="1"/>
</dbReference>
<dbReference type="PROSITE" id="PS50856">
    <property type="entry name" value="AMOP"/>
    <property type="match status" value="1"/>
</dbReference>
<organism evidence="8 9">
    <name type="scientific">Heterorhabditis bacteriophora</name>
    <name type="common">Entomopathogenic nematode worm</name>
    <dbReference type="NCBI Taxonomy" id="37862"/>
    <lineage>
        <taxon>Eukaryota</taxon>
        <taxon>Metazoa</taxon>
        <taxon>Ecdysozoa</taxon>
        <taxon>Nematoda</taxon>
        <taxon>Chromadorea</taxon>
        <taxon>Rhabditida</taxon>
        <taxon>Rhabditina</taxon>
        <taxon>Rhabditomorpha</taxon>
        <taxon>Strongyloidea</taxon>
        <taxon>Heterorhabditidae</taxon>
        <taxon>Heterorhabditis</taxon>
    </lineage>
</organism>
<dbReference type="Pfam" id="PF03782">
    <property type="entry name" value="AMOP"/>
    <property type="match status" value="1"/>
</dbReference>
<evidence type="ECO:0000256" key="4">
    <source>
        <dbReference type="ARBA" id="ARBA00023136"/>
    </source>
</evidence>
<keyword evidence="8" id="KW-1185">Reference proteome</keyword>
<dbReference type="InterPro" id="IPR057017">
    <property type="entry name" value="F54D1_6-like_C"/>
</dbReference>
<feature type="transmembrane region" description="Helical" evidence="6">
    <location>
        <begin position="323"/>
        <end position="347"/>
    </location>
</feature>
<dbReference type="InterPro" id="IPR051495">
    <property type="entry name" value="Epithelial_Barrier/Signaling"/>
</dbReference>
<dbReference type="Pfam" id="PF24678">
    <property type="entry name" value="DUF7658"/>
    <property type="match status" value="1"/>
</dbReference>
<evidence type="ECO:0000256" key="6">
    <source>
        <dbReference type="SAM" id="Phobius"/>
    </source>
</evidence>
<evidence type="ECO:0000256" key="5">
    <source>
        <dbReference type="SAM" id="MobiDB-lite"/>
    </source>
</evidence>
<sequence length="436" mass="50878">MISSPISLHWLWTLPQEGAFKGNRQNSQDKENFVKNKAREMCHDWYNEDGALTNFIRETETNASCPCKEDQAKMDIGRFMPHPRCSSVELEFFFFFFLKFFLFSMLTSSSSYNTHYGQTCCYDQQGYLMQSSYQAVIRVITCIHLVCWSNHQFYPQNENDFRNFIVFCKTSIRDPEYLNGEERHRYKRCPSDLSSLESDCGSDVACLFDAVMLQARLLGDEARSSFHYYLNHRIEGAARYNSCGAINIEYPEYLIKGPSSGERAYLEGDKLYFSCYPTHIIKGDAEFTCKKVRNNHDQTWKMQWTQGGQPWCRHRAKDNILIWLQWVSVAFGIILLPIIIFSVCWSIKQTNRSKRNNRDREINFRQEMIPLKTIETKTLAGVQDTNSDIGIFDKEPRGNLTPNPNLGRQGYLPCSRNRLPTRSSIYVGRRRPIYSL</sequence>
<feature type="domain" description="AMOP" evidence="7">
    <location>
        <begin position="34"/>
        <end position="188"/>
    </location>
</feature>
<keyword evidence="3 6" id="KW-1133">Transmembrane helix</keyword>
<name>A0A1I7X6Q1_HETBA</name>
<dbReference type="Pfam" id="PF24469">
    <property type="entry name" value="F54D1_6_C"/>
    <property type="match status" value="1"/>
</dbReference>
<dbReference type="AlphaFoldDB" id="A0A1I7X6Q1"/>
<proteinExistence type="predicted"/>
<dbReference type="Proteomes" id="UP000095283">
    <property type="component" value="Unplaced"/>
</dbReference>
<accession>A0A1I7X6Q1</accession>
<dbReference type="SMART" id="SM00723">
    <property type="entry name" value="AMOP"/>
    <property type="match status" value="1"/>
</dbReference>
<reference evidence="9" key="1">
    <citation type="submission" date="2016-11" db="UniProtKB">
        <authorList>
            <consortium name="WormBaseParasite"/>
        </authorList>
    </citation>
    <scope>IDENTIFICATION</scope>
</reference>
<keyword evidence="4 6" id="KW-0472">Membrane</keyword>
<evidence type="ECO:0000259" key="7">
    <source>
        <dbReference type="PROSITE" id="PS50856"/>
    </source>
</evidence>
<dbReference type="InterPro" id="IPR056075">
    <property type="entry name" value="DUF7658"/>
</dbReference>
<keyword evidence="2 6" id="KW-0812">Transmembrane</keyword>
<feature type="region of interest" description="Disordered" evidence="5">
    <location>
        <begin position="394"/>
        <end position="415"/>
    </location>
</feature>
<evidence type="ECO:0000256" key="1">
    <source>
        <dbReference type="ARBA" id="ARBA00004370"/>
    </source>
</evidence>
<comment type="subcellular location">
    <subcellularLocation>
        <location evidence="1">Membrane</location>
    </subcellularLocation>
</comment>
<evidence type="ECO:0000313" key="8">
    <source>
        <dbReference type="Proteomes" id="UP000095283"/>
    </source>
</evidence>
<evidence type="ECO:0000256" key="2">
    <source>
        <dbReference type="ARBA" id="ARBA00022692"/>
    </source>
</evidence>
<dbReference type="InterPro" id="IPR005533">
    <property type="entry name" value="AMOP_dom"/>
</dbReference>
<evidence type="ECO:0000256" key="3">
    <source>
        <dbReference type="ARBA" id="ARBA00022989"/>
    </source>
</evidence>
<evidence type="ECO:0000313" key="9">
    <source>
        <dbReference type="WBParaSite" id="Hba_13247"/>
    </source>
</evidence>
<dbReference type="PANTHER" id="PTHR13802:SF60">
    <property type="entry name" value="PROTEIN CBG06057"/>
    <property type="match status" value="1"/>
</dbReference>